<name>A0A1A6GNZ1_NEOLE</name>
<protein>
    <recommendedName>
        <fullName evidence="11">RCK N-terminal domain-containing protein</fullName>
    </recommendedName>
</protein>
<dbReference type="PANTHER" id="PTHR10027:SF23">
    <property type="entry name" value="POTASSIUM CHANNEL SUBFAMILY U MEMBER 1"/>
    <property type="match status" value="1"/>
</dbReference>
<dbReference type="Proteomes" id="UP000092124">
    <property type="component" value="Unassembled WGS sequence"/>
</dbReference>
<accession>A0A1A6GNZ1</accession>
<evidence type="ECO:0000256" key="10">
    <source>
        <dbReference type="ARBA" id="ARBA00023303"/>
    </source>
</evidence>
<keyword evidence="6" id="KW-0630">Potassium</keyword>
<reference evidence="12 13" key="1">
    <citation type="submission" date="2016-06" db="EMBL/GenBank/DDBJ databases">
        <title>The Draft Genome Sequence and Annotation of the Desert Woodrat Neotoma lepida.</title>
        <authorList>
            <person name="Campbell M."/>
            <person name="Oakeson K.F."/>
            <person name="Yandell M."/>
            <person name="Halpert J.R."/>
            <person name="Dearing D."/>
        </authorList>
    </citation>
    <scope>NUCLEOTIDE SEQUENCE [LARGE SCALE GENOMIC DNA]</scope>
    <source>
        <strain evidence="12">417</strain>
        <tissue evidence="12">Liver</tissue>
    </source>
</reference>
<evidence type="ECO:0000256" key="5">
    <source>
        <dbReference type="ARBA" id="ARBA00022826"/>
    </source>
</evidence>
<evidence type="ECO:0000259" key="11">
    <source>
        <dbReference type="Pfam" id="PF22614"/>
    </source>
</evidence>
<dbReference type="GO" id="GO:0016020">
    <property type="term" value="C:membrane"/>
    <property type="evidence" value="ECO:0007669"/>
    <property type="project" value="UniProtKB-SubCell"/>
</dbReference>
<evidence type="ECO:0000256" key="3">
    <source>
        <dbReference type="ARBA" id="ARBA00022538"/>
    </source>
</evidence>
<dbReference type="EMBL" id="LZPO01087155">
    <property type="protein sequence ID" value="OBS67082.1"/>
    <property type="molecule type" value="Genomic_DNA"/>
</dbReference>
<feature type="domain" description="RCK N-terminal" evidence="11">
    <location>
        <begin position="13"/>
        <end position="70"/>
    </location>
</feature>
<evidence type="ECO:0000313" key="13">
    <source>
        <dbReference type="Proteomes" id="UP000092124"/>
    </source>
</evidence>
<sequence length="70" mass="8389">MFHWCKSTPLDTVVLVDAHSALVGLRNFVMPLRASNYTRHELKDIVFIGALEYFQREWRFLRNFPQIYVM</sequence>
<keyword evidence="10" id="KW-0407">Ion channel</keyword>
<dbReference type="STRING" id="56216.A0A1A6GNZ1"/>
<dbReference type="PANTHER" id="PTHR10027">
    <property type="entry name" value="CALCIUM-ACTIVATED POTASSIUM CHANNEL ALPHA CHAIN"/>
    <property type="match status" value="1"/>
</dbReference>
<organism evidence="12 13">
    <name type="scientific">Neotoma lepida</name>
    <name type="common">Desert woodrat</name>
    <dbReference type="NCBI Taxonomy" id="56216"/>
    <lineage>
        <taxon>Eukaryota</taxon>
        <taxon>Metazoa</taxon>
        <taxon>Chordata</taxon>
        <taxon>Craniata</taxon>
        <taxon>Vertebrata</taxon>
        <taxon>Euteleostomi</taxon>
        <taxon>Mammalia</taxon>
        <taxon>Eutheria</taxon>
        <taxon>Euarchontoglires</taxon>
        <taxon>Glires</taxon>
        <taxon>Rodentia</taxon>
        <taxon>Myomorpha</taxon>
        <taxon>Muroidea</taxon>
        <taxon>Cricetidae</taxon>
        <taxon>Neotominae</taxon>
        <taxon>Neotoma</taxon>
    </lineage>
</organism>
<keyword evidence="13" id="KW-1185">Reference proteome</keyword>
<dbReference type="AlphaFoldDB" id="A0A1A6GNZ1"/>
<keyword evidence="7" id="KW-1133">Transmembrane helix</keyword>
<evidence type="ECO:0000256" key="4">
    <source>
        <dbReference type="ARBA" id="ARBA00022692"/>
    </source>
</evidence>
<evidence type="ECO:0000313" key="12">
    <source>
        <dbReference type="EMBL" id="OBS67082.1"/>
    </source>
</evidence>
<evidence type="ECO:0000256" key="8">
    <source>
        <dbReference type="ARBA" id="ARBA00023065"/>
    </source>
</evidence>
<keyword evidence="2" id="KW-0813">Transport</keyword>
<evidence type="ECO:0000256" key="2">
    <source>
        <dbReference type="ARBA" id="ARBA00022448"/>
    </source>
</evidence>
<feature type="non-terminal residue" evidence="12">
    <location>
        <position position="70"/>
    </location>
</feature>
<keyword evidence="9" id="KW-0472">Membrane</keyword>
<gene>
    <name evidence="12" type="ORF">A6R68_04389</name>
</gene>
<keyword evidence="4" id="KW-0812">Transmembrane</keyword>
<keyword evidence="3" id="KW-0633">Potassium transport</keyword>
<dbReference type="GO" id="GO:0005267">
    <property type="term" value="F:potassium channel activity"/>
    <property type="evidence" value="ECO:0007669"/>
    <property type="project" value="UniProtKB-KW"/>
</dbReference>
<evidence type="ECO:0000256" key="6">
    <source>
        <dbReference type="ARBA" id="ARBA00022958"/>
    </source>
</evidence>
<comment type="subcellular location">
    <subcellularLocation>
        <location evidence="1">Membrane</location>
        <topology evidence="1">Multi-pass membrane protein</topology>
    </subcellularLocation>
</comment>
<keyword evidence="8" id="KW-0406">Ion transport</keyword>
<dbReference type="OrthoDB" id="10035564at2759"/>
<evidence type="ECO:0000256" key="1">
    <source>
        <dbReference type="ARBA" id="ARBA00004141"/>
    </source>
</evidence>
<dbReference type="InterPro" id="IPR047871">
    <property type="entry name" value="K_chnl_Slo-like"/>
</dbReference>
<proteinExistence type="predicted"/>
<keyword evidence="5" id="KW-0631">Potassium channel</keyword>
<dbReference type="Pfam" id="PF22614">
    <property type="entry name" value="Slo-like_RCK"/>
    <property type="match status" value="1"/>
</dbReference>
<evidence type="ECO:0000256" key="7">
    <source>
        <dbReference type="ARBA" id="ARBA00022989"/>
    </source>
</evidence>
<comment type="caution">
    <text evidence="12">The sequence shown here is derived from an EMBL/GenBank/DDBJ whole genome shotgun (WGS) entry which is preliminary data.</text>
</comment>
<dbReference type="InterPro" id="IPR003148">
    <property type="entry name" value="RCK_N"/>
</dbReference>
<evidence type="ECO:0000256" key="9">
    <source>
        <dbReference type="ARBA" id="ARBA00023136"/>
    </source>
</evidence>